<reference evidence="2 3" key="1">
    <citation type="submission" date="2018-11" db="EMBL/GenBank/DDBJ databases">
        <title>Genome sequence of Saitozyma podzolica DSM 27192.</title>
        <authorList>
            <person name="Aliyu H."/>
            <person name="Gorte O."/>
            <person name="Ochsenreither K."/>
        </authorList>
    </citation>
    <scope>NUCLEOTIDE SEQUENCE [LARGE SCALE GENOMIC DNA]</scope>
    <source>
        <strain evidence="2 3">DSM 27192</strain>
    </source>
</reference>
<comment type="caution">
    <text evidence="2">The sequence shown here is derived from an EMBL/GenBank/DDBJ whole genome shotgun (WGS) entry which is preliminary data.</text>
</comment>
<sequence>MSKAVGIKLHHSELGDLADSFGTALKVPDDVEPEPESSTTSTDSEDGSTAMTSPVSHAAEEGEVKVPKIHLTSNTDSEKGEEEGGEAGGGGGYERELDLLLFFRPDMPNGDSGNQDTDIEHYTKKDAMTAWAKSAEEDYQWLNGIMDNLNDAVEDWQADTGLSFTHLTHDETVEAVESFRNSDSLDCFTEALARQARSFLKTFHTAYLPTAERVESTLADESDSVGKVSTSRAE</sequence>
<organism evidence="2 3">
    <name type="scientific">Saitozyma podzolica</name>
    <dbReference type="NCBI Taxonomy" id="1890683"/>
    <lineage>
        <taxon>Eukaryota</taxon>
        <taxon>Fungi</taxon>
        <taxon>Dikarya</taxon>
        <taxon>Basidiomycota</taxon>
        <taxon>Agaricomycotina</taxon>
        <taxon>Tremellomycetes</taxon>
        <taxon>Tremellales</taxon>
        <taxon>Trimorphomycetaceae</taxon>
        <taxon>Saitozyma</taxon>
    </lineage>
</organism>
<accession>A0A427YHH4</accession>
<dbReference type="OrthoDB" id="10455600at2759"/>
<feature type="region of interest" description="Disordered" evidence="1">
    <location>
        <begin position="24"/>
        <end position="92"/>
    </location>
</feature>
<dbReference type="EMBL" id="RSCD01000010">
    <property type="protein sequence ID" value="RSH90542.1"/>
    <property type="molecule type" value="Genomic_DNA"/>
</dbReference>
<name>A0A427YHH4_9TREE</name>
<evidence type="ECO:0000256" key="1">
    <source>
        <dbReference type="SAM" id="MobiDB-lite"/>
    </source>
</evidence>
<proteinExistence type="predicted"/>
<protein>
    <submittedName>
        <fullName evidence="2">Uncharacterized protein</fullName>
    </submittedName>
</protein>
<keyword evidence="3" id="KW-1185">Reference proteome</keyword>
<dbReference type="Proteomes" id="UP000279259">
    <property type="component" value="Unassembled WGS sequence"/>
</dbReference>
<evidence type="ECO:0000313" key="3">
    <source>
        <dbReference type="Proteomes" id="UP000279259"/>
    </source>
</evidence>
<dbReference type="AlphaFoldDB" id="A0A427YHH4"/>
<gene>
    <name evidence="2" type="ORF">EHS25_001147</name>
</gene>
<evidence type="ECO:0000313" key="2">
    <source>
        <dbReference type="EMBL" id="RSH90542.1"/>
    </source>
</evidence>